<keyword evidence="3" id="KW-1185">Reference proteome</keyword>
<dbReference type="Proteomes" id="UP000749646">
    <property type="component" value="Unassembled WGS sequence"/>
</dbReference>
<accession>A0A9P6IZ47</accession>
<reference evidence="2" key="1">
    <citation type="journal article" date="2020" name="Fungal Divers.">
        <title>Resolving the Mortierellaceae phylogeny through synthesis of multi-gene phylogenetics and phylogenomics.</title>
        <authorList>
            <person name="Vandepol N."/>
            <person name="Liber J."/>
            <person name="Desiro A."/>
            <person name="Na H."/>
            <person name="Kennedy M."/>
            <person name="Barry K."/>
            <person name="Grigoriev I.V."/>
            <person name="Miller A.N."/>
            <person name="O'Donnell K."/>
            <person name="Stajich J.E."/>
            <person name="Bonito G."/>
        </authorList>
    </citation>
    <scope>NUCLEOTIDE SEQUENCE</scope>
    <source>
        <strain evidence="2">MES-2147</strain>
    </source>
</reference>
<evidence type="ECO:0000313" key="2">
    <source>
        <dbReference type="EMBL" id="KAF9954432.1"/>
    </source>
</evidence>
<feature type="non-terminal residue" evidence="2">
    <location>
        <position position="94"/>
    </location>
</feature>
<dbReference type="AlphaFoldDB" id="A0A9P6IZ47"/>
<gene>
    <name evidence="2" type="ORF">BGZ65_004008</name>
</gene>
<dbReference type="EMBL" id="JAAAHW010006826">
    <property type="protein sequence ID" value="KAF9954432.1"/>
    <property type="molecule type" value="Genomic_DNA"/>
</dbReference>
<evidence type="ECO:0000313" key="3">
    <source>
        <dbReference type="Proteomes" id="UP000749646"/>
    </source>
</evidence>
<comment type="caution">
    <text evidence="2">The sequence shown here is derived from an EMBL/GenBank/DDBJ whole genome shotgun (WGS) entry which is preliminary data.</text>
</comment>
<proteinExistence type="predicted"/>
<feature type="region of interest" description="Disordered" evidence="1">
    <location>
        <begin position="62"/>
        <end position="94"/>
    </location>
</feature>
<protein>
    <submittedName>
        <fullName evidence="2">Uncharacterized protein</fullName>
    </submittedName>
</protein>
<name>A0A9P6IZ47_9FUNG</name>
<organism evidence="2 3">
    <name type="scientific">Modicella reniformis</name>
    <dbReference type="NCBI Taxonomy" id="1440133"/>
    <lineage>
        <taxon>Eukaryota</taxon>
        <taxon>Fungi</taxon>
        <taxon>Fungi incertae sedis</taxon>
        <taxon>Mucoromycota</taxon>
        <taxon>Mortierellomycotina</taxon>
        <taxon>Mortierellomycetes</taxon>
        <taxon>Mortierellales</taxon>
        <taxon>Mortierellaceae</taxon>
        <taxon>Modicella</taxon>
    </lineage>
</organism>
<sequence>MTYHVRMYACLDESYKYHNQEKADSSEDRQNSCSVMITEITEITDSDYIHAGYSIVSHSQEHVTSKVTTSDDSSQKNVPEARVPRPQRHVNSIH</sequence>
<evidence type="ECO:0000256" key="1">
    <source>
        <dbReference type="SAM" id="MobiDB-lite"/>
    </source>
</evidence>